<reference evidence="1 2" key="1">
    <citation type="submission" date="2018-06" db="EMBL/GenBank/DDBJ databases">
        <authorList>
            <consortium name="Pathogen Informatics"/>
            <person name="Doyle S."/>
        </authorList>
    </citation>
    <scope>NUCLEOTIDE SEQUENCE [LARGE SCALE GENOMIC DNA]</scope>
    <source>
        <strain evidence="1 2">NCTC10254</strain>
    </source>
</reference>
<evidence type="ECO:0000313" key="1">
    <source>
        <dbReference type="EMBL" id="SPW24068.1"/>
    </source>
</evidence>
<proteinExistence type="predicted"/>
<dbReference type="InterPro" id="IPR004843">
    <property type="entry name" value="Calcineurin-like_PHP"/>
</dbReference>
<dbReference type="GO" id="GO:0016787">
    <property type="term" value="F:hydrolase activity"/>
    <property type="evidence" value="ECO:0007669"/>
    <property type="project" value="InterPro"/>
</dbReference>
<accession>A0A448TGI6</accession>
<dbReference type="Proteomes" id="UP000249886">
    <property type="component" value="Unassembled WGS sequence"/>
</dbReference>
<protein>
    <submittedName>
        <fullName evidence="1">Serine/threonine specific protein phosphatase</fullName>
    </submittedName>
</protein>
<name>A0A448TGI6_9CORY</name>
<comment type="caution">
    <text evidence="1">The sequence shown here is derived from an EMBL/GenBank/DDBJ whole genome shotgun (WGS) entry which is preliminary data.</text>
</comment>
<evidence type="ECO:0000313" key="2">
    <source>
        <dbReference type="Proteomes" id="UP000249886"/>
    </source>
</evidence>
<dbReference type="AlphaFoldDB" id="A0A448TGI6"/>
<dbReference type="SUPFAM" id="SSF56300">
    <property type="entry name" value="Metallo-dependent phosphatases"/>
    <property type="match status" value="1"/>
</dbReference>
<sequence length="218" mass="25350">MVAMKDYFISDPHFGHRLVSRLRGFDDPYKHDRYLYEQWMDKLPSNERIRLWMLGDLYCGKPPAEEKALRFIAQFRDDLLSRKNTDMWMEALLGNHDQAHPMKRNNLRSLRNFNRVFDSVQTVARYSLNGSLVMLHHFPYSGDYEPEKTMQFRLHDLGQTLIHGHTHSGEQISWSDKGTLQVNVGVEACPGFAPMSSEEVAKVIAEASRQKPKSPQKQ</sequence>
<dbReference type="EMBL" id="UARK01000001">
    <property type="protein sequence ID" value="SPW24068.1"/>
    <property type="molecule type" value="Genomic_DNA"/>
</dbReference>
<dbReference type="Gene3D" id="3.60.21.10">
    <property type="match status" value="1"/>
</dbReference>
<organism evidence="1 2">
    <name type="scientific">Corynebacterium matruchotii</name>
    <dbReference type="NCBI Taxonomy" id="43768"/>
    <lineage>
        <taxon>Bacteria</taxon>
        <taxon>Bacillati</taxon>
        <taxon>Actinomycetota</taxon>
        <taxon>Actinomycetes</taxon>
        <taxon>Mycobacteriales</taxon>
        <taxon>Corynebacteriaceae</taxon>
        <taxon>Corynebacterium</taxon>
    </lineage>
</organism>
<gene>
    <name evidence="1" type="ORF">NCTC10254_00433</name>
</gene>
<dbReference type="InterPro" id="IPR029052">
    <property type="entry name" value="Metallo-depent_PP-like"/>
</dbReference>
<dbReference type="Pfam" id="PF00149">
    <property type="entry name" value="Metallophos"/>
    <property type="match status" value="1"/>
</dbReference>